<evidence type="ECO:0000256" key="1">
    <source>
        <dbReference type="SAM" id="Coils"/>
    </source>
</evidence>
<evidence type="ECO:0008006" key="5">
    <source>
        <dbReference type="Google" id="ProtNLM"/>
    </source>
</evidence>
<protein>
    <recommendedName>
        <fullName evidence="5">Phospholipase C/D domain-containing protein</fullName>
    </recommendedName>
</protein>
<comment type="caution">
    <text evidence="3">The sequence shown here is derived from an EMBL/GenBank/DDBJ whole genome shotgun (WGS) entry which is preliminary data.</text>
</comment>
<feature type="chain" id="PRO_5046744141" description="Phospholipase C/D domain-containing protein" evidence="2">
    <location>
        <begin position="20"/>
        <end position="928"/>
    </location>
</feature>
<evidence type="ECO:0000313" key="4">
    <source>
        <dbReference type="Proteomes" id="UP001231915"/>
    </source>
</evidence>
<feature type="coiled-coil region" evidence="1">
    <location>
        <begin position="535"/>
        <end position="566"/>
    </location>
</feature>
<accession>A0ABT7ENK4</accession>
<dbReference type="EMBL" id="JASJUT010000007">
    <property type="protein sequence ID" value="MDK2596629.1"/>
    <property type="molecule type" value="Genomic_DNA"/>
</dbReference>
<keyword evidence="2" id="KW-0732">Signal</keyword>
<dbReference type="RefSeq" id="WP_284137830.1">
    <property type="nucleotide sequence ID" value="NZ_JASJUT010000007.1"/>
</dbReference>
<name>A0ABT7ENK4_9GAMM</name>
<keyword evidence="4" id="KW-1185">Reference proteome</keyword>
<feature type="signal peptide" evidence="2">
    <location>
        <begin position="1"/>
        <end position="19"/>
    </location>
</feature>
<keyword evidence="1" id="KW-0175">Coiled coil</keyword>
<evidence type="ECO:0000256" key="2">
    <source>
        <dbReference type="SAM" id="SignalP"/>
    </source>
</evidence>
<gene>
    <name evidence="3" type="ORF">QNM18_16390</name>
</gene>
<proteinExistence type="predicted"/>
<evidence type="ECO:0000313" key="3">
    <source>
        <dbReference type="EMBL" id="MDK2596629.1"/>
    </source>
</evidence>
<sequence length="928" mass="103558">MNKLIFSAVMLLFSFYTNAFKIDTHIWIGQQVINDLQDGKLTLKIGNEYLDVPVSAATREAILNNKSEYLLSTLGPDAFPDVVAGQLLIHPGGLAPGAWQTNDWLRFLYDKINDADNAHYLYLNSNKKDPNYVDRREIARVVAYGFLAHAASDVFAHTYVNQYSGDVFELTDTETVVEQRHFLLESFIGKYTPALKNHNNVALGSKWQNAGASQAYYDYIRDSLIYNDSASFQYSSQAAPHLRAIKLFKDAVNTMANDEMWTAIDSLIIRAIAYYYDIDLSQSQAEDIQKLLQQVLDEGNIVTEKLDALDIKINQSLLMVDSQIYGGFYRVNNKFKEQKHRYISLKNELETTVLQLDSKHHEAACELFLNEKLLDPAGLLKFVKETDPGLRLIKSIFGSDFNPLDPLGLIGGSKPKEPKWDHGITGTKESLLAAKSSFLGGKTFEEYEDEVLARVEGEHGDLEWEHSEQYEQLLKETRDELHRIKTRLDLIDTAVVDLSQGDKITVTLASQGGGISDGRGHAFCKKVTGALFNNVIKLTNKKNSLAKKLVDAEAELKNTIPDLQRELNSAMTSIIEVKAAIQALNLAARETTSPVQSLLKNWAKDIDEANSEYVKAASQAIVNTINPNASAMEPLTYWLTCYQPQLIGVASQISGCDTMENISNIKAALSNVTTIVAEAGSLSAALGAPHLKEIEELEQKLLDAMKEKLIERLTKEFIGKLPKPYQEFIELQNKPVTDALINQVFTRTAPGKSLVIIDNFAQKLRDEMADTNGQFNPQTFTVVANAVTLTKLSLLDEQGIAQLYQHIGLPKDPNVRDNLVVDSFANIDGNHQWLDASPPLPRGDKNYTQSSWTKYSSAHIFSLWKEPVRNTLFRKLFVGPLSPALHQQGAMSGSYPYQTCYLNPFPSGVDDKTCTAVWQIPTLSITLL</sequence>
<organism evidence="3 4">
    <name type="scientific">Pseudoalteromonas obscura</name>
    <dbReference type="NCBI Taxonomy" id="3048491"/>
    <lineage>
        <taxon>Bacteria</taxon>
        <taxon>Pseudomonadati</taxon>
        <taxon>Pseudomonadota</taxon>
        <taxon>Gammaproteobacteria</taxon>
        <taxon>Alteromonadales</taxon>
        <taxon>Pseudoalteromonadaceae</taxon>
        <taxon>Pseudoalteromonas</taxon>
    </lineage>
</organism>
<dbReference type="Proteomes" id="UP001231915">
    <property type="component" value="Unassembled WGS sequence"/>
</dbReference>
<reference evidence="3 4" key="1">
    <citation type="submission" date="2023-05" db="EMBL/GenBank/DDBJ databases">
        <title>Pseudoalteromonas ardens sp. nov., Pseudoalteromonas obscura sp. nov., and Pseudoalteromonas umbrosa sp. nov., isolated from the coral Montipora capitata.</title>
        <authorList>
            <person name="Thomas E.M."/>
            <person name="Smith E.M."/>
            <person name="Papke E."/>
            <person name="Shlafstein M.D."/>
            <person name="Oline D.K."/>
            <person name="Videau P."/>
            <person name="Saw J.H."/>
            <person name="Strangman W.K."/>
            <person name="Ushijima B."/>
        </authorList>
    </citation>
    <scope>NUCLEOTIDE SEQUENCE [LARGE SCALE GENOMIC DNA]</scope>
    <source>
        <strain evidence="3 4">P94</strain>
    </source>
</reference>